<evidence type="ECO:0000313" key="1">
    <source>
        <dbReference type="EMBL" id="KAK7175585.1"/>
    </source>
</evidence>
<evidence type="ECO:0000313" key="2">
    <source>
        <dbReference type="Proteomes" id="UP001364617"/>
    </source>
</evidence>
<reference evidence="1 2" key="1">
    <citation type="submission" date="2024-02" db="EMBL/GenBank/DDBJ databases">
        <title>Chromosome-level genome assembly of the Eurasian Minnow (Phoxinus phoxinus).</title>
        <authorList>
            <person name="Oriowo T.O."/>
            <person name="Martin S."/>
            <person name="Stange M."/>
            <person name="Chrysostomakis Y."/>
            <person name="Brown T."/>
            <person name="Winkler S."/>
            <person name="Kukowka S."/>
            <person name="Myers E.W."/>
            <person name="Bohne A."/>
        </authorList>
    </citation>
    <scope>NUCLEOTIDE SEQUENCE [LARGE SCALE GENOMIC DNA]</scope>
    <source>
        <strain evidence="1">ZFMK-TIS-60720</strain>
        <tissue evidence="1">Whole Organism</tissue>
    </source>
</reference>
<keyword evidence="2" id="KW-1185">Reference proteome</keyword>
<accession>A0AAN9DL92</accession>
<protein>
    <submittedName>
        <fullName evidence="1">Uncharacterized protein</fullName>
    </submittedName>
</protein>
<dbReference type="AlphaFoldDB" id="A0AAN9DL92"/>
<dbReference type="Proteomes" id="UP001364617">
    <property type="component" value="Unassembled WGS sequence"/>
</dbReference>
<name>A0AAN9DL92_9TELE</name>
<comment type="caution">
    <text evidence="1">The sequence shown here is derived from an EMBL/GenBank/DDBJ whole genome shotgun (WGS) entry which is preliminary data.</text>
</comment>
<gene>
    <name evidence="1" type="ORF">R3I93_002494</name>
</gene>
<proteinExistence type="predicted"/>
<organism evidence="1 2">
    <name type="scientific">Phoxinus phoxinus</name>
    <name type="common">Eurasian minnow</name>
    <dbReference type="NCBI Taxonomy" id="58324"/>
    <lineage>
        <taxon>Eukaryota</taxon>
        <taxon>Metazoa</taxon>
        <taxon>Chordata</taxon>
        <taxon>Craniata</taxon>
        <taxon>Vertebrata</taxon>
        <taxon>Euteleostomi</taxon>
        <taxon>Actinopterygii</taxon>
        <taxon>Neopterygii</taxon>
        <taxon>Teleostei</taxon>
        <taxon>Ostariophysi</taxon>
        <taxon>Cypriniformes</taxon>
        <taxon>Leuciscidae</taxon>
        <taxon>Phoxininae</taxon>
        <taxon>Phoxinus</taxon>
    </lineage>
</organism>
<dbReference type="EMBL" id="JAYKXH010000002">
    <property type="protein sequence ID" value="KAK7175585.1"/>
    <property type="molecule type" value="Genomic_DNA"/>
</dbReference>
<sequence length="112" mass="12675">MLWFQHLDVLNVPSEDEAAGLQACKTSPFPATQRQMKNATAPLLNGQPFILQPPATLNFRHLLKGPRTAHVLRETHQIQGMTFTHTRIQRELAQVLIISRFNCLKTASPCFK</sequence>